<dbReference type="EMBL" id="VSRR010042327">
    <property type="protein sequence ID" value="MPC75987.1"/>
    <property type="molecule type" value="Genomic_DNA"/>
</dbReference>
<keyword evidence="2" id="KW-1185">Reference proteome</keyword>
<proteinExistence type="predicted"/>
<protein>
    <submittedName>
        <fullName evidence="1">Uncharacterized protein</fullName>
    </submittedName>
</protein>
<gene>
    <name evidence="1" type="ORF">E2C01_070388</name>
</gene>
<accession>A0A5B7I3D0</accession>
<evidence type="ECO:0000313" key="2">
    <source>
        <dbReference type="Proteomes" id="UP000324222"/>
    </source>
</evidence>
<organism evidence="1 2">
    <name type="scientific">Portunus trituberculatus</name>
    <name type="common">Swimming crab</name>
    <name type="synonym">Neptunus trituberculatus</name>
    <dbReference type="NCBI Taxonomy" id="210409"/>
    <lineage>
        <taxon>Eukaryota</taxon>
        <taxon>Metazoa</taxon>
        <taxon>Ecdysozoa</taxon>
        <taxon>Arthropoda</taxon>
        <taxon>Crustacea</taxon>
        <taxon>Multicrustacea</taxon>
        <taxon>Malacostraca</taxon>
        <taxon>Eumalacostraca</taxon>
        <taxon>Eucarida</taxon>
        <taxon>Decapoda</taxon>
        <taxon>Pleocyemata</taxon>
        <taxon>Brachyura</taxon>
        <taxon>Eubrachyura</taxon>
        <taxon>Portunoidea</taxon>
        <taxon>Portunidae</taxon>
        <taxon>Portuninae</taxon>
        <taxon>Portunus</taxon>
    </lineage>
</organism>
<dbReference type="AlphaFoldDB" id="A0A5B7I3D0"/>
<dbReference type="Proteomes" id="UP000324222">
    <property type="component" value="Unassembled WGS sequence"/>
</dbReference>
<comment type="caution">
    <text evidence="1">The sequence shown here is derived from an EMBL/GenBank/DDBJ whole genome shotgun (WGS) entry which is preliminary data.</text>
</comment>
<name>A0A5B7I3D0_PORTR</name>
<reference evidence="1 2" key="1">
    <citation type="submission" date="2019-05" db="EMBL/GenBank/DDBJ databases">
        <title>Another draft genome of Portunus trituberculatus and its Hox gene families provides insights of decapod evolution.</title>
        <authorList>
            <person name="Jeong J.-H."/>
            <person name="Song I."/>
            <person name="Kim S."/>
            <person name="Choi T."/>
            <person name="Kim D."/>
            <person name="Ryu S."/>
            <person name="Kim W."/>
        </authorList>
    </citation>
    <scope>NUCLEOTIDE SEQUENCE [LARGE SCALE GENOMIC DNA]</scope>
    <source>
        <tissue evidence="1">Muscle</tissue>
    </source>
</reference>
<evidence type="ECO:0000313" key="1">
    <source>
        <dbReference type="EMBL" id="MPC75987.1"/>
    </source>
</evidence>
<sequence>MYRALVTELSTPSLNITQSRKISRGLATRAVRECGWQARTSAVSLTSVVHLEFKSLTKPLESEDAASVPHAHMISLQLLSTLILNHHTCPLIA</sequence>